<dbReference type="Pfam" id="PF05198">
    <property type="entry name" value="IF3_N"/>
    <property type="match status" value="1"/>
</dbReference>
<evidence type="ECO:0000256" key="5">
    <source>
        <dbReference type="NCBIfam" id="TIGR00168"/>
    </source>
</evidence>
<dbReference type="Proteomes" id="UP000295341">
    <property type="component" value="Unassembled WGS sequence"/>
</dbReference>
<comment type="subcellular location">
    <subcellularLocation>
        <location evidence="4 6">Cytoplasm</location>
    </subcellularLocation>
</comment>
<name>A0A4R7PEY9_9GAMM</name>
<dbReference type="InterPro" id="IPR036788">
    <property type="entry name" value="T_IF-3_C_sf"/>
</dbReference>
<dbReference type="PROSITE" id="PS00938">
    <property type="entry name" value="IF3"/>
    <property type="match status" value="1"/>
</dbReference>
<dbReference type="GO" id="GO:0005829">
    <property type="term" value="C:cytosol"/>
    <property type="evidence" value="ECO:0007669"/>
    <property type="project" value="TreeGrafter"/>
</dbReference>
<evidence type="ECO:0000313" key="9">
    <source>
        <dbReference type="EMBL" id="TDU32738.1"/>
    </source>
</evidence>
<evidence type="ECO:0000259" key="8">
    <source>
        <dbReference type="Pfam" id="PF05198"/>
    </source>
</evidence>
<dbReference type="InterPro" id="IPR036787">
    <property type="entry name" value="T_IF-3_N_sf"/>
</dbReference>
<dbReference type="FunFam" id="3.30.110.10:FF:000001">
    <property type="entry name" value="Translation initiation factor IF-3"/>
    <property type="match status" value="1"/>
</dbReference>
<keyword evidence="2 4" id="KW-0396">Initiation factor</keyword>
<dbReference type="GO" id="GO:0032790">
    <property type="term" value="P:ribosome disassembly"/>
    <property type="evidence" value="ECO:0007669"/>
    <property type="project" value="TreeGrafter"/>
</dbReference>
<reference evidence="9 10" key="1">
    <citation type="submission" date="2019-03" db="EMBL/GenBank/DDBJ databases">
        <title>Genomic Encyclopedia of Type Strains, Phase IV (KMG-IV): sequencing the most valuable type-strain genomes for metagenomic binning, comparative biology and taxonomic classification.</title>
        <authorList>
            <person name="Goeker M."/>
        </authorList>
    </citation>
    <scope>NUCLEOTIDE SEQUENCE [LARGE SCALE GENOMIC DNA]</scope>
    <source>
        <strain evidence="9 10">DSM 26377</strain>
    </source>
</reference>
<dbReference type="Gene3D" id="3.10.20.80">
    <property type="entry name" value="Translation initiation factor 3 (IF-3), N-terminal domain"/>
    <property type="match status" value="1"/>
</dbReference>
<protein>
    <recommendedName>
        <fullName evidence="4 5">Translation initiation factor IF-3</fullName>
    </recommendedName>
</protein>
<accession>A0A4R7PEY9</accession>
<gene>
    <name evidence="4" type="primary">infC</name>
    <name evidence="9" type="ORF">DFR24_2142</name>
</gene>
<evidence type="ECO:0000256" key="2">
    <source>
        <dbReference type="ARBA" id="ARBA00022540"/>
    </source>
</evidence>
<dbReference type="InterPro" id="IPR019814">
    <property type="entry name" value="Translation_initiation_fac_3_N"/>
</dbReference>
<dbReference type="InterPro" id="IPR001288">
    <property type="entry name" value="Translation_initiation_fac_3"/>
</dbReference>
<comment type="similarity">
    <text evidence="1 4 6">Belongs to the IF-3 family.</text>
</comment>
<dbReference type="NCBIfam" id="TIGR00168">
    <property type="entry name" value="infC"/>
    <property type="match status" value="1"/>
</dbReference>
<evidence type="ECO:0000256" key="1">
    <source>
        <dbReference type="ARBA" id="ARBA00005439"/>
    </source>
</evidence>
<feature type="domain" description="Translation initiation factor 3 N-terminal" evidence="8">
    <location>
        <begin position="2"/>
        <end position="58"/>
    </location>
</feature>
<dbReference type="InterPro" id="IPR019815">
    <property type="entry name" value="Translation_initiation_fac_3_C"/>
</dbReference>
<dbReference type="GO" id="GO:0043022">
    <property type="term" value="F:ribosome binding"/>
    <property type="evidence" value="ECO:0007669"/>
    <property type="project" value="TreeGrafter"/>
</dbReference>
<keyword evidence="3 4" id="KW-0648">Protein biosynthesis</keyword>
<dbReference type="EMBL" id="SOBT01000008">
    <property type="protein sequence ID" value="TDU32738.1"/>
    <property type="molecule type" value="Genomic_DNA"/>
</dbReference>
<dbReference type="InterPro" id="IPR019813">
    <property type="entry name" value="Translation_initiation_fac3_CS"/>
</dbReference>
<evidence type="ECO:0000259" key="7">
    <source>
        <dbReference type="Pfam" id="PF00707"/>
    </source>
</evidence>
<dbReference type="SUPFAM" id="SSF54364">
    <property type="entry name" value="Translation initiation factor IF3, N-terminal domain"/>
    <property type="match status" value="1"/>
</dbReference>
<feature type="domain" description="Translation initiation factor 3 C-terminal" evidence="7">
    <location>
        <begin position="66"/>
        <end position="150"/>
    </location>
</feature>
<dbReference type="HAMAP" id="MF_00080">
    <property type="entry name" value="IF_3"/>
    <property type="match status" value="1"/>
</dbReference>
<keyword evidence="4" id="KW-0963">Cytoplasm</keyword>
<dbReference type="GO" id="GO:0016020">
    <property type="term" value="C:membrane"/>
    <property type="evidence" value="ECO:0007669"/>
    <property type="project" value="TreeGrafter"/>
</dbReference>
<dbReference type="AlphaFoldDB" id="A0A4R7PEY9"/>
<dbReference type="PANTHER" id="PTHR10938:SF0">
    <property type="entry name" value="TRANSLATION INITIATION FACTOR IF-3, MITOCHONDRIAL"/>
    <property type="match status" value="1"/>
</dbReference>
<evidence type="ECO:0000256" key="6">
    <source>
        <dbReference type="RuleBase" id="RU000646"/>
    </source>
</evidence>
<sequence>MIGADGEMVGIMMTRDAIAKAAESELDLVEVSPNADPPVCKIMDYGKYLYQKDKAQHAAKRKQKQIEVKEVKFRPTTEEADYQTKLRNMTRFLEEGDKVKVTIRYRGREMAHQELGMRVMDRVKGDLAELAVVEQHPKMEGRQAVMVLGAKKH</sequence>
<organism evidence="9 10">
    <name type="scientific">Panacagrimonas perspica</name>
    <dbReference type="NCBI Taxonomy" id="381431"/>
    <lineage>
        <taxon>Bacteria</taxon>
        <taxon>Pseudomonadati</taxon>
        <taxon>Pseudomonadota</taxon>
        <taxon>Gammaproteobacteria</taxon>
        <taxon>Nevskiales</taxon>
        <taxon>Nevskiaceae</taxon>
        <taxon>Panacagrimonas</taxon>
    </lineage>
</organism>
<evidence type="ECO:0000256" key="3">
    <source>
        <dbReference type="ARBA" id="ARBA00022917"/>
    </source>
</evidence>
<dbReference type="GO" id="GO:0003743">
    <property type="term" value="F:translation initiation factor activity"/>
    <property type="evidence" value="ECO:0007669"/>
    <property type="project" value="UniProtKB-UniRule"/>
</dbReference>
<proteinExistence type="inferred from homology"/>
<dbReference type="SUPFAM" id="SSF55200">
    <property type="entry name" value="Translation initiation factor IF3, C-terminal domain"/>
    <property type="match status" value="1"/>
</dbReference>
<comment type="subunit">
    <text evidence="4 6">Monomer.</text>
</comment>
<evidence type="ECO:0000256" key="4">
    <source>
        <dbReference type="HAMAP-Rule" id="MF_00080"/>
    </source>
</evidence>
<evidence type="ECO:0000313" key="10">
    <source>
        <dbReference type="Proteomes" id="UP000295341"/>
    </source>
</evidence>
<comment type="caution">
    <text evidence="9">The sequence shown here is derived from an EMBL/GenBank/DDBJ whole genome shotgun (WGS) entry which is preliminary data.</text>
</comment>
<dbReference type="Pfam" id="PF00707">
    <property type="entry name" value="IF3_C"/>
    <property type="match status" value="1"/>
</dbReference>
<dbReference type="Gene3D" id="3.30.110.10">
    <property type="entry name" value="Translation initiation factor 3 (IF-3), C-terminal domain"/>
    <property type="match status" value="1"/>
</dbReference>
<comment type="function">
    <text evidence="4 6">IF-3 binds to the 30S ribosomal subunit and shifts the equilibrium between 70S ribosomes and their 50S and 30S subunits in favor of the free subunits, thus enhancing the availability of 30S subunits on which protein synthesis initiation begins.</text>
</comment>
<dbReference type="PANTHER" id="PTHR10938">
    <property type="entry name" value="TRANSLATION INITIATION FACTOR IF-3"/>
    <property type="match status" value="1"/>
</dbReference>
<keyword evidence="10" id="KW-1185">Reference proteome</keyword>